<dbReference type="NCBIfam" id="TIGR00050">
    <property type="entry name" value="rRNA_methyl_1"/>
    <property type="match status" value="1"/>
</dbReference>
<evidence type="ECO:0000256" key="5">
    <source>
        <dbReference type="RuleBase" id="RU362024"/>
    </source>
</evidence>
<dbReference type="InterPro" id="IPR029028">
    <property type="entry name" value="Alpha/beta_knot_MTases"/>
</dbReference>
<dbReference type="SUPFAM" id="SSF75217">
    <property type="entry name" value="alpha/beta knot"/>
    <property type="match status" value="1"/>
</dbReference>
<dbReference type="InterPro" id="IPR001537">
    <property type="entry name" value="SpoU_MeTrfase"/>
</dbReference>
<dbReference type="EC" id="2.1.1.200" evidence="5"/>
<comment type="subcellular location">
    <subcellularLocation>
        <location evidence="5">Cytoplasm</location>
    </subcellularLocation>
</comment>
<keyword evidence="5" id="KW-0963">Cytoplasm</keyword>
<keyword evidence="4 5" id="KW-0949">S-adenosyl-L-methionine</keyword>
<reference evidence="8" key="1">
    <citation type="journal article" date="2019" name="Int. J. Syst. Evol. Microbiol.">
        <title>The Global Catalogue of Microorganisms (GCM) 10K type strain sequencing project: providing services to taxonomists for standard genome sequencing and annotation.</title>
        <authorList>
            <consortium name="The Broad Institute Genomics Platform"/>
            <consortium name="The Broad Institute Genome Sequencing Center for Infectious Disease"/>
            <person name="Wu L."/>
            <person name="Ma J."/>
        </authorList>
    </citation>
    <scope>NUCLEOTIDE SEQUENCE [LARGE SCALE GENOMIC DNA]</scope>
    <source>
        <strain evidence="8">JCM 15134</strain>
    </source>
</reference>
<proteinExistence type="inferred from homology"/>
<dbReference type="PIRSF" id="PIRSF004808">
    <property type="entry name" value="LasT"/>
    <property type="match status" value="1"/>
</dbReference>
<dbReference type="CDD" id="cd18093">
    <property type="entry name" value="SpoU-like_TrmJ"/>
    <property type="match status" value="1"/>
</dbReference>
<dbReference type="InterPro" id="IPR004384">
    <property type="entry name" value="RNA_MeTrfase_TrmJ/LasT"/>
</dbReference>
<keyword evidence="5" id="KW-0819">tRNA processing</keyword>
<keyword evidence="2 5" id="KW-0489">Methyltransferase</keyword>
<dbReference type="InterPro" id="IPR029026">
    <property type="entry name" value="tRNA_m1G_MTases_N"/>
</dbReference>
<dbReference type="Pfam" id="PF00588">
    <property type="entry name" value="SpoU_methylase"/>
    <property type="match status" value="1"/>
</dbReference>
<dbReference type="PANTHER" id="PTHR42786:SF2">
    <property type="entry name" value="TRNA (CYTIDINE_URIDINE-2'-O-)-METHYLTRANSFERASE TRMJ"/>
    <property type="match status" value="1"/>
</dbReference>
<evidence type="ECO:0000313" key="8">
    <source>
        <dbReference type="Proteomes" id="UP001499915"/>
    </source>
</evidence>
<keyword evidence="8" id="KW-1185">Reference proteome</keyword>
<name>A0ABP3TA39_9GAMM</name>
<evidence type="ECO:0000313" key="7">
    <source>
        <dbReference type="EMBL" id="GAA0694115.1"/>
    </source>
</evidence>
<dbReference type="Proteomes" id="UP001499915">
    <property type="component" value="Unassembled WGS sequence"/>
</dbReference>
<comment type="similarity">
    <text evidence="1">Belongs to the class IV-like SAM-binding methyltransferase superfamily. RNA methyltransferase TrmH family.</text>
</comment>
<comment type="caution">
    <text evidence="7">The sequence shown here is derived from an EMBL/GenBank/DDBJ whole genome shotgun (WGS) entry which is preliminary data.</text>
</comment>
<evidence type="ECO:0000256" key="2">
    <source>
        <dbReference type="ARBA" id="ARBA00022603"/>
    </source>
</evidence>
<evidence type="ECO:0000256" key="3">
    <source>
        <dbReference type="ARBA" id="ARBA00022679"/>
    </source>
</evidence>
<protein>
    <recommendedName>
        <fullName evidence="5">tRNA (cytidine/uridine-2'-O-)-methyltransferase TrmJ</fullName>
        <ecNumber evidence="5">2.1.1.200</ecNumber>
    </recommendedName>
    <alternativeName>
        <fullName evidence="5">tRNA (cytidine(32)/uridine(32)-2'-O)-methyltransferase</fullName>
    </alternativeName>
    <alternativeName>
        <fullName evidence="5">tRNA Cm32/Um32 methyltransferase</fullName>
    </alternativeName>
</protein>
<accession>A0ABP3TA39</accession>
<evidence type="ECO:0000256" key="4">
    <source>
        <dbReference type="ARBA" id="ARBA00022691"/>
    </source>
</evidence>
<comment type="catalytic activity">
    <reaction evidence="5">
        <text>uridine(32) in tRNA + S-adenosyl-L-methionine = 2'-O-methyluridine(32) in tRNA + S-adenosyl-L-homocysteine + H(+)</text>
        <dbReference type="Rhea" id="RHEA:42936"/>
        <dbReference type="Rhea" id="RHEA-COMP:10107"/>
        <dbReference type="Rhea" id="RHEA-COMP:10290"/>
        <dbReference type="ChEBI" id="CHEBI:15378"/>
        <dbReference type="ChEBI" id="CHEBI:57856"/>
        <dbReference type="ChEBI" id="CHEBI:59789"/>
        <dbReference type="ChEBI" id="CHEBI:65315"/>
        <dbReference type="ChEBI" id="CHEBI:74478"/>
        <dbReference type="EC" id="2.1.1.200"/>
    </reaction>
</comment>
<evidence type="ECO:0000256" key="1">
    <source>
        <dbReference type="ARBA" id="ARBA00007228"/>
    </source>
</evidence>
<comment type="function">
    <text evidence="5">Catalyzes the formation of 2'O-methylated cytidine (Cm32) or 2'O-methylated uridine (Um32) at position 32 in tRNA.</text>
</comment>
<evidence type="ECO:0000259" key="6">
    <source>
        <dbReference type="Pfam" id="PF00588"/>
    </source>
</evidence>
<dbReference type="PANTHER" id="PTHR42786">
    <property type="entry name" value="TRNA/RRNA METHYLTRANSFERASE"/>
    <property type="match status" value="1"/>
</dbReference>
<dbReference type="RefSeq" id="WP_343805838.1">
    <property type="nucleotide sequence ID" value="NZ_BAAAET010000003.1"/>
</dbReference>
<sequence length="254" mass="28291">MSDHIRIVLVNTTHPGNIGGVARAMKNMGLKDLCLVSPKLFPHPDADARASGATDLLESATVVDSIDDAIADCELVFGTSARERHIPWPLVDPRELAAIAAPLKGKAKVAILFGREDRGLTNEELQRCHHHVHIPAVESFSSLNIAAAVQVITYELRMAELAQHPLAKPQWGTDWDIELAEQRELELMFEHLERTLVKIDFLDPDNPRQLMPRLRRLLQRAVPDKVEVNVLRGILKAVERKVEAPSTEGDKEDV</sequence>
<organism evidence="7 8">
    <name type="scientific">Marinobacterium maritimum</name>
    <dbReference type="NCBI Taxonomy" id="500162"/>
    <lineage>
        <taxon>Bacteria</taxon>
        <taxon>Pseudomonadati</taxon>
        <taxon>Pseudomonadota</taxon>
        <taxon>Gammaproteobacteria</taxon>
        <taxon>Oceanospirillales</taxon>
        <taxon>Oceanospirillaceae</taxon>
        <taxon>Marinobacterium</taxon>
    </lineage>
</organism>
<gene>
    <name evidence="7" type="primary">trmJ_2</name>
    <name evidence="5" type="synonym">trmJ</name>
    <name evidence="7" type="ORF">GCM10009104_21840</name>
</gene>
<keyword evidence="3" id="KW-0808">Transferase</keyword>
<comment type="catalytic activity">
    <reaction evidence="5">
        <text>cytidine(32) in tRNA + S-adenosyl-L-methionine = 2'-O-methylcytidine(32) in tRNA + S-adenosyl-L-homocysteine + H(+)</text>
        <dbReference type="Rhea" id="RHEA:42932"/>
        <dbReference type="Rhea" id="RHEA-COMP:10288"/>
        <dbReference type="Rhea" id="RHEA-COMP:10289"/>
        <dbReference type="ChEBI" id="CHEBI:15378"/>
        <dbReference type="ChEBI" id="CHEBI:57856"/>
        <dbReference type="ChEBI" id="CHEBI:59789"/>
        <dbReference type="ChEBI" id="CHEBI:74495"/>
        <dbReference type="ChEBI" id="CHEBI:82748"/>
        <dbReference type="EC" id="2.1.1.200"/>
    </reaction>
</comment>
<feature type="domain" description="tRNA/rRNA methyltransferase SpoU type" evidence="6">
    <location>
        <begin position="5"/>
        <end position="154"/>
    </location>
</feature>
<dbReference type="EMBL" id="BAAAET010000003">
    <property type="protein sequence ID" value="GAA0694115.1"/>
    <property type="molecule type" value="Genomic_DNA"/>
</dbReference>
<dbReference type="Gene3D" id="1.10.8.590">
    <property type="match status" value="1"/>
</dbReference>
<dbReference type="Gene3D" id="3.40.1280.10">
    <property type="match status" value="1"/>
</dbReference>
<comment type="subunit">
    <text evidence="5">Homodimer.</text>
</comment>